<feature type="compositionally biased region" description="Basic and acidic residues" evidence="1">
    <location>
        <begin position="52"/>
        <end position="63"/>
    </location>
</feature>
<accession>A0A371E0A4</accession>
<keyword evidence="3" id="KW-1185">Reference proteome</keyword>
<evidence type="ECO:0000313" key="2">
    <source>
        <dbReference type="EMBL" id="RDX58225.1"/>
    </source>
</evidence>
<dbReference type="EMBL" id="QJKJ01017704">
    <property type="protein sequence ID" value="RDX58225.1"/>
    <property type="molecule type" value="Genomic_DNA"/>
</dbReference>
<dbReference type="AlphaFoldDB" id="A0A371E0A4"/>
<gene>
    <name evidence="2" type="ORF">CR513_62469</name>
</gene>
<comment type="caution">
    <text evidence="2">The sequence shown here is derived from an EMBL/GenBank/DDBJ whole genome shotgun (WGS) entry which is preliminary data.</text>
</comment>
<reference evidence="2" key="1">
    <citation type="submission" date="2018-05" db="EMBL/GenBank/DDBJ databases">
        <title>Draft genome of Mucuna pruriens seed.</title>
        <authorList>
            <person name="Nnadi N.E."/>
            <person name="Vos R."/>
            <person name="Hasami M.H."/>
            <person name="Devisetty U.K."/>
            <person name="Aguiy J.C."/>
        </authorList>
    </citation>
    <scope>NUCLEOTIDE SEQUENCE [LARGE SCALE GENOMIC DNA]</scope>
    <source>
        <strain evidence="2">JCA_2017</strain>
    </source>
</reference>
<evidence type="ECO:0000256" key="1">
    <source>
        <dbReference type="SAM" id="MobiDB-lite"/>
    </source>
</evidence>
<organism evidence="2 3">
    <name type="scientific">Mucuna pruriens</name>
    <name type="common">Velvet bean</name>
    <name type="synonym">Dolichos pruriens</name>
    <dbReference type="NCBI Taxonomy" id="157652"/>
    <lineage>
        <taxon>Eukaryota</taxon>
        <taxon>Viridiplantae</taxon>
        <taxon>Streptophyta</taxon>
        <taxon>Embryophyta</taxon>
        <taxon>Tracheophyta</taxon>
        <taxon>Spermatophyta</taxon>
        <taxon>Magnoliopsida</taxon>
        <taxon>eudicotyledons</taxon>
        <taxon>Gunneridae</taxon>
        <taxon>Pentapetalae</taxon>
        <taxon>rosids</taxon>
        <taxon>fabids</taxon>
        <taxon>Fabales</taxon>
        <taxon>Fabaceae</taxon>
        <taxon>Papilionoideae</taxon>
        <taxon>50 kb inversion clade</taxon>
        <taxon>NPAAA clade</taxon>
        <taxon>indigoferoid/millettioid clade</taxon>
        <taxon>Phaseoleae</taxon>
        <taxon>Mucuna</taxon>
    </lineage>
</organism>
<feature type="region of interest" description="Disordered" evidence="1">
    <location>
        <begin position="44"/>
        <end position="63"/>
    </location>
</feature>
<proteinExistence type="predicted"/>
<dbReference type="Proteomes" id="UP000257109">
    <property type="component" value="Unassembled WGS sequence"/>
</dbReference>
<evidence type="ECO:0000313" key="3">
    <source>
        <dbReference type="Proteomes" id="UP000257109"/>
    </source>
</evidence>
<protein>
    <submittedName>
        <fullName evidence="2">Uncharacterized protein</fullName>
    </submittedName>
</protein>
<name>A0A371E0A4_MUCPR</name>
<sequence length="63" mass="7723">MERRKIYVIKSKLKEWNREHFGHQDKNIQVAQAQLHRLDIKGEEERPEENELEKRRDIATKII</sequence>
<feature type="non-terminal residue" evidence="2">
    <location>
        <position position="1"/>
    </location>
</feature>